<feature type="chain" id="PRO_5003560836" description="SH3 type 3 domain protein" evidence="1">
    <location>
        <begin position="22"/>
        <end position="267"/>
    </location>
</feature>
<name>H2CKU8_9LEPT</name>
<feature type="signal peptide" evidence="1">
    <location>
        <begin position="1"/>
        <end position="21"/>
    </location>
</feature>
<evidence type="ECO:0000256" key="1">
    <source>
        <dbReference type="SAM" id="SignalP"/>
    </source>
</evidence>
<proteinExistence type="predicted"/>
<dbReference type="RefSeq" id="WP_002771457.1">
    <property type="nucleotide sequence ID" value="NZ_JH597773.1"/>
</dbReference>
<dbReference type="STRING" id="183.GCA_002009735_00461"/>
<organism evidence="2 3">
    <name type="scientific">Leptonema illini DSM 21528</name>
    <dbReference type="NCBI Taxonomy" id="929563"/>
    <lineage>
        <taxon>Bacteria</taxon>
        <taxon>Pseudomonadati</taxon>
        <taxon>Spirochaetota</taxon>
        <taxon>Spirochaetia</taxon>
        <taxon>Leptospirales</taxon>
        <taxon>Leptospiraceae</taxon>
        <taxon>Leptonema</taxon>
    </lineage>
</organism>
<dbReference type="AlphaFoldDB" id="H2CKU8"/>
<evidence type="ECO:0000313" key="3">
    <source>
        <dbReference type="Proteomes" id="UP000005737"/>
    </source>
</evidence>
<keyword evidence="1" id="KW-0732">Signal</keyword>
<evidence type="ECO:0008006" key="4">
    <source>
        <dbReference type="Google" id="ProtNLM"/>
    </source>
</evidence>
<dbReference type="EMBL" id="JH597773">
    <property type="protein sequence ID" value="EHQ06182.1"/>
    <property type="molecule type" value="Genomic_DNA"/>
</dbReference>
<gene>
    <name evidence="2" type="ORF">Lepil_1493</name>
</gene>
<accession>H2CKU8</accession>
<keyword evidence="3" id="KW-1185">Reference proteome</keyword>
<dbReference type="HOGENOM" id="CLU_1041301_0_0_12"/>
<protein>
    <recommendedName>
        <fullName evidence="4">SH3 type 3 domain protein</fullName>
    </recommendedName>
</protein>
<sequence>MIVRVLLKGLLLLFGAMVVQQCSLSAESETEKAVIVTATSLNCRATPSVSGRKISAFVFGQIVAVSGVSDKTDTIEGTTAHWFRSSRFDCWIFGGYVFQNRMLNAQRIIHLERQEFIGNMLCGGNSCGSSFEAILVDSAYVAPVWYSDYCETPDVPCTGRIVGELTVYDDRIQLHEPSAYYWENSDRTVRKITGPGFAPEIVDYYGNLYKKADKNGLYYANGYYSKITREQARRNAESGVQSDSPAGIFFIEKNITSDEAFRHAMFK</sequence>
<evidence type="ECO:0000313" key="2">
    <source>
        <dbReference type="EMBL" id="EHQ06182.1"/>
    </source>
</evidence>
<reference evidence="2 3" key="1">
    <citation type="submission" date="2011-10" db="EMBL/GenBank/DDBJ databases">
        <title>The Improved High-Quality Draft genome of Leptonema illini DSM 21528.</title>
        <authorList>
            <consortium name="US DOE Joint Genome Institute (JGI-PGF)"/>
            <person name="Lucas S."/>
            <person name="Copeland A."/>
            <person name="Lapidus A."/>
            <person name="Glavina del Rio T."/>
            <person name="Dalin E."/>
            <person name="Tice H."/>
            <person name="Bruce D."/>
            <person name="Goodwin L."/>
            <person name="Pitluck S."/>
            <person name="Peters L."/>
            <person name="Mikhailova N."/>
            <person name="Held B."/>
            <person name="Kyrpides N."/>
            <person name="Mavromatis K."/>
            <person name="Ivanova N."/>
            <person name="Markowitz V."/>
            <person name="Cheng J.-F."/>
            <person name="Hugenholtz P."/>
            <person name="Woyke T."/>
            <person name="Wu D."/>
            <person name="Gronow S."/>
            <person name="Wellnitz S."/>
            <person name="Brambilla E.-M."/>
            <person name="Klenk H.-P."/>
            <person name="Eisen J.A."/>
        </authorList>
    </citation>
    <scope>NUCLEOTIDE SEQUENCE [LARGE SCALE GENOMIC DNA]</scope>
    <source>
        <strain evidence="2 3">DSM 21528</strain>
    </source>
</reference>
<dbReference type="Proteomes" id="UP000005737">
    <property type="component" value="Unassembled WGS sequence"/>
</dbReference>